<keyword evidence="2 8" id="KW-0436">Ligase</keyword>
<feature type="binding site" evidence="8">
    <location>
        <position position="40"/>
    </location>
    <ligand>
        <name>Mg(2+)</name>
        <dbReference type="ChEBI" id="CHEBI:18420"/>
    </ligand>
</feature>
<dbReference type="InterPro" id="IPR001114">
    <property type="entry name" value="Adenylosuccinate_synthetase"/>
</dbReference>
<evidence type="ECO:0000256" key="5">
    <source>
        <dbReference type="ARBA" id="ARBA00022755"/>
    </source>
</evidence>
<dbReference type="InterPro" id="IPR042110">
    <property type="entry name" value="Adenylosuccinate_synth_dom2"/>
</dbReference>
<dbReference type="GO" id="GO:0004019">
    <property type="term" value="F:adenylosuccinate synthase activity"/>
    <property type="evidence" value="ECO:0007669"/>
    <property type="project" value="UniProtKB-UniRule"/>
</dbReference>
<feature type="binding site" evidence="8">
    <location>
        <begin position="414"/>
        <end position="416"/>
    </location>
    <ligand>
        <name>GTP</name>
        <dbReference type="ChEBI" id="CHEBI:37565"/>
    </ligand>
</feature>
<evidence type="ECO:0000256" key="1">
    <source>
        <dbReference type="ARBA" id="ARBA00011738"/>
    </source>
</evidence>
<dbReference type="GO" id="GO:0005525">
    <property type="term" value="F:GTP binding"/>
    <property type="evidence" value="ECO:0007669"/>
    <property type="project" value="UniProtKB-UniRule"/>
</dbReference>
<dbReference type="InterPro" id="IPR027417">
    <property type="entry name" value="P-loop_NTPase"/>
</dbReference>
<evidence type="ECO:0000256" key="4">
    <source>
        <dbReference type="ARBA" id="ARBA00022741"/>
    </source>
</evidence>
<reference evidence="10" key="1">
    <citation type="submission" date="2019-09" db="EMBL/GenBank/DDBJ databases">
        <title>Characterisation of the sponge microbiome using genome-centric metagenomics.</title>
        <authorList>
            <person name="Engelberts J.P."/>
            <person name="Robbins S.J."/>
            <person name="De Goeij J.M."/>
            <person name="Aranda M."/>
            <person name="Bell S.C."/>
            <person name="Webster N.S."/>
        </authorList>
    </citation>
    <scope>NUCLEOTIDE SEQUENCE</scope>
    <source>
        <strain evidence="10">SB0664_bin_43</strain>
    </source>
</reference>
<feature type="binding site" evidence="8">
    <location>
        <begin position="12"/>
        <end position="18"/>
    </location>
    <ligand>
        <name>GTP</name>
        <dbReference type="ChEBI" id="CHEBI:37565"/>
    </ligand>
</feature>
<proteinExistence type="inferred from homology"/>
<dbReference type="HAMAP" id="MF_00011">
    <property type="entry name" value="Adenylosucc_synth"/>
    <property type="match status" value="1"/>
</dbReference>
<comment type="caution">
    <text evidence="10">The sequence shown here is derived from an EMBL/GenBank/DDBJ whole genome shotgun (WGS) entry which is preliminary data.</text>
</comment>
<comment type="catalytic activity">
    <reaction evidence="8">
        <text>IMP + L-aspartate + GTP = N(6)-(1,2-dicarboxyethyl)-AMP + GDP + phosphate + 2 H(+)</text>
        <dbReference type="Rhea" id="RHEA:15753"/>
        <dbReference type="ChEBI" id="CHEBI:15378"/>
        <dbReference type="ChEBI" id="CHEBI:29991"/>
        <dbReference type="ChEBI" id="CHEBI:37565"/>
        <dbReference type="ChEBI" id="CHEBI:43474"/>
        <dbReference type="ChEBI" id="CHEBI:57567"/>
        <dbReference type="ChEBI" id="CHEBI:58053"/>
        <dbReference type="ChEBI" id="CHEBI:58189"/>
        <dbReference type="EC" id="6.3.4.4"/>
    </reaction>
</comment>
<dbReference type="Gene3D" id="3.40.440.10">
    <property type="entry name" value="Adenylosuccinate Synthetase, subunit A, domain 1"/>
    <property type="match status" value="1"/>
</dbReference>
<feature type="binding site" description="in other chain" evidence="8">
    <location>
        <position position="225"/>
    </location>
    <ligand>
        <name>IMP</name>
        <dbReference type="ChEBI" id="CHEBI:58053"/>
        <note>ligand shared between dimeric partners</note>
    </ligand>
</feature>
<dbReference type="NCBIfam" id="TIGR00184">
    <property type="entry name" value="purA"/>
    <property type="match status" value="1"/>
</dbReference>
<dbReference type="FunFam" id="1.10.300.10:FF:000001">
    <property type="entry name" value="Adenylosuccinate synthetase"/>
    <property type="match status" value="1"/>
</dbReference>
<feature type="active site" description="Proton donor" evidence="8">
    <location>
        <position position="41"/>
    </location>
</feature>
<evidence type="ECO:0000256" key="3">
    <source>
        <dbReference type="ARBA" id="ARBA00022723"/>
    </source>
</evidence>
<feature type="binding site" description="in other chain" evidence="8">
    <location>
        <position position="304"/>
    </location>
    <ligand>
        <name>IMP</name>
        <dbReference type="ChEBI" id="CHEBI:58053"/>
        <note>ligand shared between dimeric partners</note>
    </ligand>
</feature>
<dbReference type="GO" id="GO:0000287">
    <property type="term" value="F:magnesium ion binding"/>
    <property type="evidence" value="ECO:0007669"/>
    <property type="project" value="UniProtKB-UniRule"/>
</dbReference>
<evidence type="ECO:0000313" key="10">
    <source>
        <dbReference type="EMBL" id="MXY32985.1"/>
    </source>
</evidence>
<dbReference type="NCBIfam" id="NF002223">
    <property type="entry name" value="PRK01117.1"/>
    <property type="match status" value="1"/>
</dbReference>
<protein>
    <recommendedName>
        <fullName evidence="8">Adenylosuccinate synthetase</fullName>
        <shortName evidence="8">AMPSase</shortName>
        <shortName evidence="8">AdSS</shortName>
        <ecNumber evidence="8">6.3.4.4</ecNumber>
    </recommendedName>
    <alternativeName>
        <fullName evidence="8">IMP--aspartate ligase</fullName>
    </alternativeName>
</protein>
<dbReference type="PROSITE" id="PS00513">
    <property type="entry name" value="ADENYLOSUCCIN_SYN_2"/>
    <property type="match status" value="1"/>
</dbReference>
<evidence type="ECO:0000256" key="2">
    <source>
        <dbReference type="ARBA" id="ARBA00022598"/>
    </source>
</evidence>
<dbReference type="CDD" id="cd03108">
    <property type="entry name" value="AdSS"/>
    <property type="match status" value="1"/>
</dbReference>
<dbReference type="PANTHER" id="PTHR11846">
    <property type="entry name" value="ADENYLOSUCCINATE SYNTHETASE"/>
    <property type="match status" value="1"/>
</dbReference>
<dbReference type="GO" id="GO:0005737">
    <property type="term" value="C:cytoplasm"/>
    <property type="evidence" value="ECO:0007669"/>
    <property type="project" value="UniProtKB-SubCell"/>
</dbReference>
<dbReference type="SMART" id="SM00788">
    <property type="entry name" value="Adenylsucc_synt"/>
    <property type="match status" value="1"/>
</dbReference>
<dbReference type="Gene3D" id="3.90.170.10">
    <property type="entry name" value="Adenylosuccinate Synthetase, subunit A, domain 3"/>
    <property type="match status" value="1"/>
</dbReference>
<feature type="binding site" evidence="8">
    <location>
        <begin position="40"/>
        <end position="42"/>
    </location>
    <ligand>
        <name>GTP</name>
        <dbReference type="ChEBI" id="CHEBI:37565"/>
    </ligand>
</feature>
<dbReference type="InterPro" id="IPR042111">
    <property type="entry name" value="Adenylosuccinate_synth_dom3"/>
</dbReference>
<comment type="function">
    <text evidence="8">Plays an important role in the de novo pathway of purine nucleotide biosynthesis. Catalyzes the first committed step in the biosynthesis of AMP from IMP.</text>
</comment>
<dbReference type="PANTHER" id="PTHR11846:SF0">
    <property type="entry name" value="ADENYLOSUCCINATE SYNTHETASE"/>
    <property type="match status" value="1"/>
</dbReference>
<organism evidence="10">
    <name type="scientific">Boseongicola sp. SB0664_bin_43</name>
    <dbReference type="NCBI Taxonomy" id="2604844"/>
    <lineage>
        <taxon>Bacteria</taxon>
        <taxon>Pseudomonadati</taxon>
        <taxon>Pseudomonadota</taxon>
        <taxon>Alphaproteobacteria</taxon>
        <taxon>Rhodobacterales</taxon>
        <taxon>Paracoccaceae</taxon>
        <taxon>Boseongicola</taxon>
    </lineage>
</organism>
<dbReference type="GO" id="GO:0046040">
    <property type="term" value="P:IMP metabolic process"/>
    <property type="evidence" value="ECO:0007669"/>
    <property type="project" value="TreeGrafter"/>
</dbReference>
<feature type="binding site" description="in other chain" evidence="8">
    <location>
        <begin position="13"/>
        <end position="16"/>
    </location>
    <ligand>
        <name>IMP</name>
        <dbReference type="ChEBI" id="CHEBI:58053"/>
        <note>ligand shared between dimeric partners</note>
    </ligand>
</feature>
<dbReference type="Pfam" id="PF00709">
    <property type="entry name" value="Adenylsucc_synt"/>
    <property type="match status" value="1"/>
</dbReference>
<dbReference type="AlphaFoldDB" id="A0A6B0XXN2"/>
<dbReference type="InterPro" id="IPR033128">
    <property type="entry name" value="Adenylosuccin_syn_Lys_AS"/>
</dbReference>
<keyword evidence="6 8" id="KW-0460">Magnesium</keyword>
<comment type="subunit">
    <text evidence="1 8">Homodimer.</text>
</comment>
<feature type="binding site" evidence="8">
    <location>
        <position position="13"/>
    </location>
    <ligand>
        <name>Mg(2+)</name>
        <dbReference type="ChEBI" id="CHEBI:18420"/>
    </ligand>
</feature>
<keyword evidence="7 8" id="KW-0342">GTP-binding</keyword>
<feature type="binding site" description="in other chain" evidence="8">
    <location>
        <position position="130"/>
    </location>
    <ligand>
        <name>IMP</name>
        <dbReference type="ChEBI" id="CHEBI:58053"/>
        <note>ligand shared between dimeric partners</note>
    </ligand>
</feature>
<dbReference type="InterPro" id="IPR042109">
    <property type="entry name" value="Adenylosuccinate_synth_dom1"/>
</dbReference>
<sequence length="425" mass="46824">MAVRILVGAAWGDEGKGKIVDFLSEQADVVVRFQGGANAGHTVQIGDQEYILHLIPVGILRPDKTCVIGNGTVIDPEALMEEIEMLGSHGIDVEGRLFISHNAHLIMPYHKLIDRVGEEQRQEEERIGTTGRGIGPAYADKAARKGIRIVDLHDHGVLKEKLQRNIEEANRILDAIYQAEALDADRIIEEYLAFARQIGPYVINTSEYLNDAIDGGKEILFEGSQGTLLDVDHGTYPYVTSSNTTTGAACMGAGVGPTRIDEVIGVAKAYTTRVGNGPFPTEFPSRWGDEFRRMAGEFGATTGRPRRCGWFDAMVVRYAVMVNGIDSLALARLDTLDSLQTLRLCVGYRLNGDVIPHLPNDANVLARCEPVYEEMEGWDRPTGHIRTWSDLPVKARAYIERVSELVKTDVKIISVGSHRDATIFL</sequence>
<feature type="binding site" evidence="8">
    <location>
        <begin position="332"/>
        <end position="334"/>
    </location>
    <ligand>
        <name>GTP</name>
        <dbReference type="ChEBI" id="CHEBI:37565"/>
    </ligand>
</feature>
<name>A0A6B0XXN2_9RHOB</name>
<dbReference type="GO" id="GO:0044208">
    <property type="term" value="P:'de novo' AMP biosynthetic process"/>
    <property type="evidence" value="ECO:0007669"/>
    <property type="project" value="UniProtKB-UniRule"/>
</dbReference>
<dbReference type="EC" id="6.3.4.4" evidence="8"/>
<dbReference type="SUPFAM" id="SSF52540">
    <property type="entry name" value="P-loop containing nucleoside triphosphate hydrolases"/>
    <property type="match status" value="1"/>
</dbReference>
<comment type="cofactor">
    <cofactor evidence="8">
        <name>Mg(2+)</name>
        <dbReference type="ChEBI" id="CHEBI:18420"/>
    </cofactor>
    <text evidence="8">Binds 1 Mg(2+) ion per subunit.</text>
</comment>
<gene>
    <name evidence="8" type="primary">purA</name>
    <name evidence="10" type="ORF">F4Y60_02630</name>
</gene>
<accession>A0A6B0XXN2</accession>
<feature type="binding site" evidence="8">
    <location>
        <position position="144"/>
    </location>
    <ligand>
        <name>IMP</name>
        <dbReference type="ChEBI" id="CHEBI:58053"/>
        <note>ligand shared between dimeric partners</note>
    </ligand>
</feature>
<feature type="active site" evidence="9">
    <location>
        <position position="141"/>
    </location>
</feature>
<keyword evidence="8" id="KW-0963">Cytoplasm</keyword>
<dbReference type="Gene3D" id="1.10.300.10">
    <property type="entry name" value="Adenylosuccinate Synthetase, subunit A, domain 2"/>
    <property type="match status" value="1"/>
</dbReference>
<evidence type="ECO:0000256" key="8">
    <source>
        <dbReference type="HAMAP-Rule" id="MF_00011"/>
    </source>
</evidence>
<dbReference type="FunFam" id="3.90.170.10:FF:000001">
    <property type="entry name" value="Adenylosuccinate synthetase"/>
    <property type="match status" value="1"/>
</dbReference>
<evidence type="ECO:0000256" key="6">
    <source>
        <dbReference type="ARBA" id="ARBA00022842"/>
    </source>
</evidence>
<evidence type="ECO:0000256" key="7">
    <source>
        <dbReference type="ARBA" id="ARBA00023134"/>
    </source>
</evidence>
<feature type="binding site" description="in other chain" evidence="8">
    <location>
        <begin position="38"/>
        <end position="41"/>
    </location>
    <ligand>
        <name>IMP</name>
        <dbReference type="ChEBI" id="CHEBI:58053"/>
        <note>ligand shared between dimeric partners</note>
    </ligand>
</feature>
<dbReference type="EMBL" id="VXRY01000098">
    <property type="protein sequence ID" value="MXY32985.1"/>
    <property type="molecule type" value="Genomic_DNA"/>
</dbReference>
<evidence type="ECO:0000256" key="9">
    <source>
        <dbReference type="PROSITE-ProRule" id="PRU10134"/>
    </source>
</evidence>
<keyword evidence="3 8" id="KW-0479">Metal-binding</keyword>
<feature type="binding site" description="in other chain" evidence="8">
    <location>
        <position position="240"/>
    </location>
    <ligand>
        <name>IMP</name>
        <dbReference type="ChEBI" id="CHEBI:58053"/>
        <note>ligand shared between dimeric partners</note>
    </ligand>
</feature>
<feature type="binding site" evidence="8">
    <location>
        <position position="306"/>
    </location>
    <ligand>
        <name>GTP</name>
        <dbReference type="ChEBI" id="CHEBI:37565"/>
    </ligand>
</feature>
<comment type="similarity">
    <text evidence="8">Belongs to the adenylosuccinate synthetase family.</text>
</comment>
<comment type="subcellular location">
    <subcellularLocation>
        <location evidence="8">Cytoplasm</location>
    </subcellularLocation>
</comment>
<dbReference type="UniPathway" id="UPA00075">
    <property type="reaction ID" value="UER00335"/>
</dbReference>
<feature type="active site" description="Proton acceptor" evidence="8">
    <location>
        <position position="13"/>
    </location>
</feature>
<comment type="pathway">
    <text evidence="8">Purine metabolism; AMP biosynthesis via de novo pathway; AMP from IMP: step 1/2.</text>
</comment>
<keyword evidence="4 8" id="KW-0547">Nucleotide-binding</keyword>
<feature type="binding site" evidence="8">
    <location>
        <begin position="300"/>
        <end position="306"/>
    </location>
    <ligand>
        <name>substrate</name>
    </ligand>
</feature>
<keyword evidence="5 8" id="KW-0658">Purine biosynthesis</keyword>